<evidence type="ECO:0000256" key="9">
    <source>
        <dbReference type="ARBA" id="ARBA00023136"/>
    </source>
</evidence>
<dbReference type="PANTHER" id="PTHR43394">
    <property type="entry name" value="ATP-DEPENDENT PERMEASE MDL1, MITOCHONDRIAL"/>
    <property type="match status" value="1"/>
</dbReference>
<dbReference type="GO" id="GO:0006508">
    <property type="term" value="P:proteolysis"/>
    <property type="evidence" value="ECO:0007669"/>
    <property type="project" value="InterPro"/>
</dbReference>
<reference evidence="14 15" key="1">
    <citation type="submission" date="2013-02" db="EMBL/GenBank/DDBJ databases">
        <title>The Genome Sequence of Acinetobacter bouvetii CIP 107468.</title>
        <authorList>
            <consortium name="The Broad Institute Genome Sequencing Platform"/>
            <consortium name="The Broad Institute Genome Sequencing Center for Infectious Disease"/>
            <person name="Cerqueira G."/>
            <person name="Feldgarden M."/>
            <person name="Courvalin P."/>
            <person name="Perichon B."/>
            <person name="Grillot-Courvalin C."/>
            <person name="Clermont D."/>
            <person name="Rocha E."/>
            <person name="Yoon E.-J."/>
            <person name="Nemec A."/>
            <person name="Walker B."/>
            <person name="Young S.K."/>
            <person name="Zeng Q."/>
            <person name="Gargeya S."/>
            <person name="Fitzgerald M."/>
            <person name="Haas B."/>
            <person name="Abouelleil A."/>
            <person name="Alvarado L."/>
            <person name="Arachchi H.M."/>
            <person name="Berlin A.M."/>
            <person name="Chapman S.B."/>
            <person name="Dewar J."/>
            <person name="Goldberg J."/>
            <person name="Griggs A."/>
            <person name="Gujja S."/>
            <person name="Hansen M."/>
            <person name="Howarth C."/>
            <person name="Imamovic A."/>
            <person name="Larimer J."/>
            <person name="McCowan C."/>
            <person name="Murphy C."/>
            <person name="Neiman D."/>
            <person name="Pearson M."/>
            <person name="Priest M."/>
            <person name="Roberts A."/>
            <person name="Saif S."/>
            <person name="Shea T."/>
            <person name="Sisk P."/>
            <person name="Sykes S."/>
            <person name="Wortman J."/>
            <person name="Nusbaum C."/>
            <person name="Birren B."/>
        </authorList>
    </citation>
    <scope>NUCLEOTIDE SEQUENCE [LARGE SCALE GENOMIC DNA]</scope>
    <source>
        <strain evidence="14 15">CIP 107468</strain>
    </source>
</reference>
<dbReference type="SUPFAM" id="SSF52540">
    <property type="entry name" value="P-loop containing nucleoside triphosphate hydrolases"/>
    <property type="match status" value="1"/>
</dbReference>
<evidence type="ECO:0000313" key="15">
    <source>
        <dbReference type="Proteomes" id="UP000018460"/>
    </source>
</evidence>
<dbReference type="GO" id="GO:0016887">
    <property type="term" value="F:ATP hydrolysis activity"/>
    <property type="evidence" value="ECO:0007669"/>
    <property type="project" value="InterPro"/>
</dbReference>
<evidence type="ECO:0000256" key="6">
    <source>
        <dbReference type="ARBA" id="ARBA00022801"/>
    </source>
</evidence>
<evidence type="ECO:0000256" key="3">
    <source>
        <dbReference type="ARBA" id="ARBA00022475"/>
    </source>
</evidence>
<dbReference type="GO" id="GO:0005886">
    <property type="term" value="C:plasma membrane"/>
    <property type="evidence" value="ECO:0007669"/>
    <property type="project" value="UniProtKB-SubCell"/>
</dbReference>
<evidence type="ECO:0000256" key="10">
    <source>
        <dbReference type="SAM" id="Phobius"/>
    </source>
</evidence>
<organism evidence="14 15">
    <name type="scientific">Acinetobacter bouvetii DSM 14964 = CIP 107468</name>
    <dbReference type="NCBI Taxonomy" id="1120925"/>
    <lineage>
        <taxon>Bacteria</taxon>
        <taxon>Pseudomonadati</taxon>
        <taxon>Pseudomonadota</taxon>
        <taxon>Gammaproteobacteria</taxon>
        <taxon>Moraxellales</taxon>
        <taxon>Moraxellaceae</taxon>
        <taxon>Acinetobacter</taxon>
    </lineage>
</organism>
<dbReference type="GO" id="GO:0015421">
    <property type="term" value="F:ABC-type oligopeptide transporter activity"/>
    <property type="evidence" value="ECO:0007669"/>
    <property type="project" value="TreeGrafter"/>
</dbReference>
<dbReference type="Proteomes" id="UP000018460">
    <property type="component" value="Unassembled WGS sequence"/>
</dbReference>
<evidence type="ECO:0000256" key="4">
    <source>
        <dbReference type="ARBA" id="ARBA00022692"/>
    </source>
</evidence>
<name>N9DJ41_9GAMM</name>
<dbReference type="PROSITE" id="PS50893">
    <property type="entry name" value="ABC_TRANSPORTER_2"/>
    <property type="match status" value="1"/>
</dbReference>
<evidence type="ECO:0000256" key="7">
    <source>
        <dbReference type="ARBA" id="ARBA00022840"/>
    </source>
</evidence>
<dbReference type="Gene3D" id="3.40.50.300">
    <property type="entry name" value="P-loop containing nucleotide triphosphate hydrolases"/>
    <property type="match status" value="1"/>
</dbReference>
<dbReference type="InterPro" id="IPR027417">
    <property type="entry name" value="P-loop_NTPase"/>
</dbReference>
<dbReference type="InterPro" id="IPR011527">
    <property type="entry name" value="ABC1_TM_dom"/>
</dbReference>
<dbReference type="GO" id="GO:0005524">
    <property type="term" value="F:ATP binding"/>
    <property type="evidence" value="ECO:0007669"/>
    <property type="project" value="UniProtKB-KW"/>
</dbReference>
<dbReference type="PROSITE" id="PS50929">
    <property type="entry name" value="ABC_TM1F"/>
    <property type="match status" value="1"/>
</dbReference>
<feature type="transmembrane region" description="Helical" evidence="10">
    <location>
        <begin position="161"/>
        <end position="183"/>
    </location>
</feature>
<dbReference type="InterPro" id="IPR017871">
    <property type="entry name" value="ABC_transporter-like_CS"/>
</dbReference>
<dbReference type="Pfam" id="PF00664">
    <property type="entry name" value="ABC_membrane"/>
    <property type="match status" value="1"/>
</dbReference>
<feature type="transmembrane region" description="Helical" evidence="10">
    <location>
        <begin position="195"/>
        <end position="215"/>
    </location>
</feature>
<keyword evidence="3" id="KW-1003">Cell membrane</keyword>
<dbReference type="OrthoDB" id="9787557at2"/>
<keyword evidence="2" id="KW-0813">Transport</keyword>
<dbReference type="Gene3D" id="3.90.70.10">
    <property type="entry name" value="Cysteine proteinases"/>
    <property type="match status" value="1"/>
</dbReference>
<comment type="caution">
    <text evidence="14">The sequence shown here is derived from an EMBL/GenBank/DDBJ whole genome shotgun (WGS) entry which is preliminary data.</text>
</comment>
<evidence type="ECO:0000313" key="14">
    <source>
        <dbReference type="EMBL" id="ENV82639.1"/>
    </source>
</evidence>
<dbReference type="SUPFAM" id="SSF90123">
    <property type="entry name" value="ABC transporter transmembrane region"/>
    <property type="match status" value="1"/>
</dbReference>
<dbReference type="Pfam" id="PF00005">
    <property type="entry name" value="ABC_tran"/>
    <property type="match status" value="1"/>
</dbReference>
<dbReference type="InterPro" id="IPR003439">
    <property type="entry name" value="ABC_transporter-like_ATP-bd"/>
</dbReference>
<dbReference type="EMBL" id="APQD01000013">
    <property type="protein sequence ID" value="ENV82639.1"/>
    <property type="molecule type" value="Genomic_DNA"/>
</dbReference>
<dbReference type="SMART" id="SM00382">
    <property type="entry name" value="AAA"/>
    <property type="match status" value="1"/>
</dbReference>
<evidence type="ECO:0000259" key="13">
    <source>
        <dbReference type="PROSITE" id="PS50990"/>
    </source>
</evidence>
<dbReference type="CDD" id="cd18587">
    <property type="entry name" value="ABC_6TM_LapB_like"/>
    <property type="match status" value="1"/>
</dbReference>
<protein>
    <recommendedName>
        <fullName evidence="16">Type I secretion system ATPase</fullName>
    </recommendedName>
</protein>
<dbReference type="PROSITE" id="PS00211">
    <property type="entry name" value="ABC_TRANSPORTER_1"/>
    <property type="match status" value="1"/>
</dbReference>
<dbReference type="RefSeq" id="WP_005010841.1">
    <property type="nucleotide sequence ID" value="NZ_KB849727.1"/>
</dbReference>
<feature type="domain" description="ABC transmembrane type-1" evidence="12">
    <location>
        <begin position="161"/>
        <end position="439"/>
    </location>
</feature>
<evidence type="ECO:0008006" key="16">
    <source>
        <dbReference type="Google" id="ProtNLM"/>
    </source>
</evidence>
<dbReference type="AlphaFoldDB" id="N9DJ41"/>
<keyword evidence="9 10" id="KW-0472">Membrane</keyword>
<evidence type="ECO:0000256" key="8">
    <source>
        <dbReference type="ARBA" id="ARBA00022989"/>
    </source>
</evidence>
<keyword evidence="7" id="KW-0067">ATP-binding</keyword>
<dbReference type="NCBIfam" id="TIGR03375">
    <property type="entry name" value="type_I_sec_LssB"/>
    <property type="match status" value="1"/>
</dbReference>
<keyword evidence="4 10" id="KW-0812">Transmembrane</keyword>
<evidence type="ECO:0000259" key="11">
    <source>
        <dbReference type="PROSITE" id="PS50893"/>
    </source>
</evidence>
<evidence type="ECO:0000256" key="5">
    <source>
        <dbReference type="ARBA" id="ARBA00022741"/>
    </source>
</evidence>
<dbReference type="InterPro" id="IPR036640">
    <property type="entry name" value="ABC1_TM_sf"/>
</dbReference>
<evidence type="ECO:0000256" key="2">
    <source>
        <dbReference type="ARBA" id="ARBA00022448"/>
    </source>
</evidence>
<keyword evidence="8 10" id="KW-1133">Transmembrane helix</keyword>
<keyword evidence="15" id="KW-1185">Reference proteome</keyword>
<feature type="domain" description="ABC transporter" evidence="11">
    <location>
        <begin position="473"/>
        <end position="709"/>
    </location>
</feature>
<dbReference type="InterPro" id="IPR005074">
    <property type="entry name" value="Peptidase_C39"/>
</dbReference>
<dbReference type="PATRIC" id="fig|1120925.3.peg.2153"/>
<proteinExistence type="predicted"/>
<accession>N9DJ41</accession>
<gene>
    <name evidence="14" type="ORF">F941_02033</name>
</gene>
<dbReference type="GO" id="GO:0008233">
    <property type="term" value="F:peptidase activity"/>
    <property type="evidence" value="ECO:0007669"/>
    <property type="project" value="InterPro"/>
</dbReference>
<dbReference type="InterPro" id="IPR003593">
    <property type="entry name" value="AAA+_ATPase"/>
</dbReference>
<dbReference type="InterPro" id="IPR017750">
    <property type="entry name" value="ATPase_T1SS"/>
</dbReference>
<dbReference type="Gene3D" id="1.20.1560.10">
    <property type="entry name" value="ABC transporter type 1, transmembrane domain"/>
    <property type="match status" value="1"/>
</dbReference>
<keyword evidence="6" id="KW-0378">Hydrolase</keyword>
<dbReference type="PANTHER" id="PTHR43394:SF1">
    <property type="entry name" value="ATP-BINDING CASSETTE SUB-FAMILY B MEMBER 10, MITOCHONDRIAL"/>
    <property type="match status" value="1"/>
</dbReference>
<dbReference type="eggNOG" id="COG2274">
    <property type="taxonomic scope" value="Bacteria"/>
</dbReference>
<evidence type="ECO:0000259" key="12">
    <source>
        <dbReference type="PROSITE" id="PS50929"/>
    </source>
</evidence>
<comment type="subcellular location">
    <subcellularLocation>
        <location evidence="1">Cell membrane</location>
        <topology evidence="1">Multi-pass membrane protein</topology>
    </subcellularLocation>
</comment>
<evidence type="ECO:0000256" key="1">
    <source>
        <dbReference type="ARBA" id="ARBA00004651"/>
    </source>
</evidence>
<dbReference type="PROSITE" id="PS50990">
    <property type="entry name" value="PEPTIDASE_C39"/>
    <property type="match status" value="1"/>
</dbReference>
<keyword evidence="5" id="KW-0547">Nucleotide-binding</keyword>
<dbReference type="InterPro" id="IPR039421">
    <property type="entry name" value="Type_1_exporter"/>
</dbReference>
<dbReference type="FunFam" id="3.40.50.300:FF:000299">
    <property type="entry name" value="ABC transporter ATP-binding protein/permease"/>
    <property type="match status" value="1"/>
</dbReference>
<sequence length="715" mass="79590">MSNSIQYQPWLNAVLTIAKHYRMEPSEERLRLQLDWNPNQTVDEVLGTVCRQIGLSLRKSSFSEDVLNPWRLPVIIEMQDGQVGVLDKVDAEGNASIQFSGDQGLAQVLTIDLLKQNTANVYILRPEKSIADVRVDEYVKPYEASWFWSIVLKDWKRYVDIMFASMMANILALATILFSMNVYDRVIPAQSIPTLWVLAGGVLIAAVFEFGLRVARIYLSDIIGKRADLKISDRVFGHALRIKNKERSKSTGTFISQIRELEGVRELVTSTTISAIADLPFFLLFLAIFWLIGGNLFWVMVLVVPLMIIPGILIQKPLAKLASEGMREGAIRNATLVEAVQGIEDIKLLRAESRFQNQWNHMNEVSADISMRQRKLVGVMTAWTQKIQGLTFAIVVLVGCFAVMKGDMTTGALVACSILSSRMLAPIAQIAGVLGRLQQAKVAKSSLDELMKKPVDQPEQAHLIHRPAIMGHYELNNVIFQYEQDDERASLAIPKLEIKPGEKIAILGRNGAGKSTLLQLLSGMQEPVQGKIKLDGIDLGLIDPSDVRRDMGLLNQNAHLFFGSVRENLKLGAPLANDDEILHVLKITGALNFVMDKKEGLDYQILEGGIGFSGGQRQALLLARLLLRQPNILLLDEPTAAIDDVSEKILIDQLKSWLGQKTLVIATHRRAVLELVDRIIVVHEGRIVMDGPKEQVLKQSTLNQGQKNESARQVG</sequence>
<feature type="domain" description="Peptidase C39" evidence="13">
    <location>
        <begin position="1"/>
        <end position="125"/>
    </location>
</feature>